<comment type="caution">
    <text evidence="4">Lacks conserved residue(s) required for the propagation of feature annotation.</text>
</comment>
<feature type="domain" description="PNPLA" evidence="6">
    <location>
        <begin position="599"/>
        <end position="802"/>
    </location>
</feature>
<dbReference type="CDD" id="cd07199">
    <property type="entry name" value="Pat17_PNPLA8_PNPLA9_like"/>
    <property type="match status" value="1"/>
</dbReference>
<dbReference type="PANTHER" id="PTHR24185">
    <property type="entry name" value="CALCIUM-INDEPENDENT PHOSPHOLIPASE A2-GAMMA"/>
    <property type="match status" value="1"/>
</dbReference>
<evidence type="ECO:0000256" key="2">
    <source>
        <dbReference type="ARBA" id="ARBA00022963"/>
    </source>
</evidence>
<evidence type="ECO:0000313" key="8">
    <source>
        <dbReference type="Proteomes" id="UP001338125"/>
    </source>
</evidence>
<evidence type="ECO:0000259" key="6">
    <source>
        <dbReference type="PROSITE" id="PS51635"/>
    </source>
</evidence>
<dbReference type="PANTHER" id="PTHR24185:SF1">
    <property type="entry name" value="CALCIUM-INDEPENDENT PHOSPHOLIPASE A2-GAMMA"/>
    <property type="match status" value="1"/>
</dbReference>
<feature type="short sequence motif" description="DGA/G" evidence="4">
    <location>
        <begin position="789"/>
        <end position="791"/>
    </location>
</feature>
<evidence type="ECO:0000256" key="5">
    <source>
        <dbReference type="SAM" id="MobiDB-lite"/>
    </source>
</evidence>
<comment type="caution">
    <text evidence="7">The sequence shown here is derived from an EMBL/GenBank/DDBJ whole genome shotgun (WGS) entry which is preliminary data.</text>
</comment>
<evidence type="ECO:0000256" key="3">
    <source>
        <dbReference type="ARBA" id="ARBA00023098"/>
    </source>
</evidence>
<dbReference type="InterPro" id="IPR027417">
    <property type="entry name" value="P-loop_NTPase"/>
</dbReference>
<feature type="region of interest" description="Disordered" evidence="5">
    <location>
        <begin position="167"/>
        <end position="194"/>
    </location>
</feature>
<reference evidence="7 8" key="1">
    <citation type="submission" date="2024-01" db="EMBL/GenBank/DDBJ databases">
        <title>Complete genome of Cladobotryum mycophilum ATHUM6906.</title>
        <authorList>
            <person name="Christinaki A.C."/>
            <person name="Myridakis A.I."/>
            <person name="Kouvelis V.N."/>
        </authorList>
    </citation>
    <scope>NUCLEOTIDE SEQUENCE [LARGE SCALE GENOMIC DNA]</scope>
    <source>
        <strain evidence="7 8">ATHUM6906</strain>
    </source>
</reference>
<keyword evidence="1" id="KW-0378">Hydrolase</keyword>
<gene>
    <name evidence="7" type="ORF">PT974_03031</name>
</gene>
<sequence>MKSTNADHIITFLQDGKVGIDGLPHEKVDEEVVNRLKEIFYQPTQEEQEGRHKSDINTAWFGIDKKDNKPLLYGSSRLVDILNESQIGKHAERFPHLVSFVGQTGAGKSTVIRMLMNREAANAGLHGDNHSPVPGLVGDNLPTTGDVHLYTDPRTYYDRRPILYADSEGMTGGESTPRGLESHSQAPTENGKKHRLNVRKKFVKTLTWAKDIKHQSREFAVKKLFPRILYTFSDVVVFVLREVRTFETEVLQLLVNWASTSIDKSINQPSRPHIIIVLNATEANIDDEQWNPNIATSRLLGDYKQSVEQVPGLKRVASVLKKTEKTTKNLLEYYYSSVTVVRIPSKGRYMKMDEQVGKLYDIMTEKCDLAYEFKKKARMLLNTDRLPRYVNAAYDHFSRRLDEPFDFLAEARLHIPPPQDFGGHLLSLILFMYDQPEWTTASVTTLFGKLARLVASCIMLAATRHNTQGSFLGLLQETYKDPLRDALSEFCNSWLRCSFQMNGTRCVNIQNAHEKGHQSRYGTILSRGPYQSSLNQDEVFCQWMSEISRHMKDLEERFHRTDGDEKRFIPMQHRTVMEEFYREPVRIKFKPEEADVRVLCLDGGGVRGIVELTILRAIEDALGGHIPIQNFLIFTGGIIALGLGVKNWRVSECISNFKNFCQQAFTPRTPRLFRPLTVISGDSVYKTKTLEDALQKAFDKTSLLYGGSKPRVPTSIRVAVTSTFASQDKPAVISNYNTEGRRGNQPYIFVRPRDSTRELKIWEAARATCAAPPYFKPFIHKKSMSAYTDGAIHYHCPVAIADEERKLLWEEVKNWPPDIVLSIGSGVSIANKQGIQSETTCLSQSDDFVAKDSKRRRAVAGISYLYRTANKMIQKQMDCDEIWRQYHNEAKWTNSTKKGAEDRREIRLNVDFFEARPALDSVKSMEFLEQHTQKMLENNNEVYEVAERLIASCFYFETAGPPFRNRDTGNYHRRGNIRCRFNEGTDDLQGLGRILKRYASETFQPFFLLTEDYDSSQETEQQVHISIETINKMAYGSYFNFPQEIHVKAADESSRTHITLCLHAENPYYNVKDYASGDFLRMQSPISGFPRQLCAQNSVSLSSQEASNEKVVQPGNEALMRSRPATPQGLNDSILERMKGSNRLSFGPAELPTSLGSRLSDNGSQSSVRDDDSNSKERYRSGSEDNSDEEYENTDEEDSDEGYDGHYDDDDEEYCQM</sequence>
<feature type="compositionally biased region" description="Polar residues" evidence="5">
    <location>
        <begin position="1154"/>
        <end position="1167"/>
    </location>
</feature>
<name>A0ABR0SVY2_9HYPO</name>
<dbReference type="Gene3D" id="3.40.1090.10">
    <property type="entry name" value="Cytosolic phospholipase A2 catalytic domain"/>
    <property type="match status" value="1"/>
</dbReference>
<dbReference type="EMBL" id="JAVFKD010000003">
    <property type="protein sequence ID" value="KAK5996277.1"/>
    <property type="molecule type" value="Genomic_DNA"/>
</dbReference>
<organism evidence="7 8">
    <name type="scientific">Cladobotryum mycophilum</name>
    <dbReference type="NCBI Taxonomy" id="491253"/>
    <lineage>
        <taxon>Eukaryota</taxon>
        <taxon>Fungi</taxon>
        <taxon>Dikarya</taxon>
        <taxon>Ascomycota</taxon>
        <taxon>Pezizomycotina</taxon>
        <taxon>Sordariomycetes</taxon>
        <taxon>Hypocreomycetidae</taxon>
        <taxon>Hypocreales</taxon>
        <taxon>Hypocreaceae</taxon>
        <taxon>Cladobotryum</taxon>
    </lineage>
</organism>
<evidence type="ECO:0000256" key="1">
    <source>
        <dbReference type="ARBA" id="ARBA00022801"/>
    </source>
</evidence>
<dbReference type="InterPro" id="IPR016035">
    <property type="entry name" value="Acyl_Trfase/lysoPLipase"/>
</dbReference>
<feature type="compositionally biased region" description="Acidic residues" evidence="5">
    <location>
        <begin position="1185"/>
        <end position="1217"/>
    </location>
</feature>
<keyword evidence="3" id="KW-0443">Lipid metabolism</keyword>
<dbReference type="SUPFAM" id="SSF52540">
    <property type="entry name" value="P-loop containing nucleoside triphosphate hydrolases"/>
    <property type="match status" value="1"/>
</dbReference>
<dbReference type="Pfam" id="PF01734">
    <property type="entry name" value="Patatin"/>
    <property type="match status" value="1"/>
</dbReference>
<feature type="short sequence motif" description="GXGXXG" evidence="4">
    <location>
        <begin position="603"/>
        <end position="608"/>
    </location>
</feature>
<dbReference type="SUPFAM" id="SSF52151">
    <property type="entry name" value="FabD/lysophospholipase-like"/>
    <property type="match status" value="1"/>
</dbReference>
<keyword evidence="8" id="KW-1185">Reference proteome</keyword>
<dbReference type="Gene3D" id="3.40.50.300">
    <property type="entry name" value="P-loop containing nucleotide triphosphate hydrolases"/>
    <property type="match status" value="1"/>
</dbReference>
<dbReference type="InterPro" id="IPR002641">
    <property type="entry name" value="PNPLA_dom"/>
</dbReference>
<dbReference type="PROSITE" id="PS51635">
    <property type="entry name" value="PNPLA"/>
    <property type="match status" value="1"/>
</dbReference>
<protein>
    <submittedName>
        <fullName evidence="7">Intracellular membrane-associated calcium-independent phospholipase A2 gamma-like protein</fullName>
    </submittedName>
</protein>
<feature type="compositionally biased region" description="Basic and acidic residues" evidence="5">
    <location>
        <begin position="1168"/>
        <end position="1183"/>
    </location>
</feature>
<dbReference type="Proteomes" id="UP001338125">
    <property type="component" value="Unassembled WGS sequence"/>
</dbReference>
<proteinExistence type="predicted"/>
<feature type="region of interest" description="Disordered" evidence="5">
    <location>
        <begin position="1100"/>
        <end position="1131"/>
    </location>
</feature>
<keyword evidence="2" id="KW-0442">Lipid degradation</keyword>
<feature type="region of interest" description="Disordered" evidence="5">
    <location>
        <begin position="1143"/>
        <end position="1217"/>
    </location>
</feature>
<evidence type="ECO:0000313" key="7">
    <source>
        <dbReference type="EMBL" id="KAK5996277.1"/>
    </source>
</evidence>
<accession>A0ABR0SVY2</accession>
<evidence type="ECO:0000256" key="4">
    <source>
        <dbReference type="PROSITE-ProRule" id="PRU01161"/>
    </source>
</evidence>